<evidence type="ECO:0000313" key="2">
    <source>
        <dbReference type="EnsemblMetazoa" id="MESCA004417-PA"/>
    </source>
</evidence>
<evidence type="ECO:0000313" key="3">
    <source>
        <dbReference type="Proteomes" id="UP000015102"/>
    </source>
</evidence>
<dbReference type="Proteomes" id="UP000015102">
    <property type="component" value="Unassembled WGS sequence"/>
</dbReference>
<dbReference type="AlphaFoldDB" id="T1GLK9"/>
<dbReference type="STRING" id="36166.T1GLK9"/>
<dbReference type="HOGENOM" id="CLU_2349074_0_0_1"/>
<reference evidence="2" key="2">
    <citation type="submission" date="2015-06" db="UniProtKB">
        <authorList>
            <consortium name="EnsemblMetazoa"/>
        </authorList>
    </citation>
    <scope>IDENTIFICATION</scope>
</reference>
<keyword evidence="3" id="KW-1185">Reference proteome</keyword>
<dbReference type="Pfam" id="PF12872">
    <property type="entry name" value="OST-HTH"/>
    <property type="match status" value="1"/>
</dbReference>
<name>T1GLK9_MEGSC</name>
<dbReference type="CDD" id="cd09972">
    <property type="entry name" value="LOTUS_TDRD_OSKAR"/>
    <property type="match status" value="1"/>
</dbReference>
<evidence type="ECO:0000259" key="1">
    <source>
        <dbReference type="PROSITE" id="PS51644"/>
    </source>
</evidence>
<organism evidence="2 3">
    <name type="scientific">Megaselia scalaris</name>
    <name type="common">Humpbacked fly</name>
    <name type="synonym">Phora scalaris</name>
    <dbReference type="NCBI Taxonomy" id="36166"/>
    <lineage>
        <taxon>Eukaryota</taxon>
        <taxon>Metazoa</taxon>
        <taxon>Ecdysozoa</taxon>
        <taxon>Arthropoda</taxon>
        <taxon>Hexapoda</taxon>
        <taxon>Insecta</taxon>
        <taxon>Pterygota</taxon>
        <taxon>Neoptera</taxon>
        <taxon>Endopterygota</taxon>
        <taxon>Diptera</taxon>
        <taxon>Brachycera</taxon>
        <taxon>Muscomorpha</taxon>
        <taxon>Platypezoidea</taxon>
        <taxon>Phoridae</taxon>
        <taxon>Megaseliini</taxon>
        <taxon>Megaselia</taxon>
    </lineage>
</organism>
<dbReference type="InterPro" id="IPR025605">
    <property type="entry name" value="OST-HTH/LOTUS_dom"/>
</dbReference>
<dbReference type="Gene3D" id="3.30.420.610">
    <property type="entry name" value="LOTUS domain-like"/>
    <property type="match status" value="1"/>
</dbReference>
<protein>
    <recommendedName>
        <fullName evidence="1">HTH OST-type domain-containing protein</fullName>
    </recommendedName>
</protein>
<feature type="domain" description="HTH OST-type" evidence="1">
    <location>
        <begin position="3"/>
        <end position="76"/>
    </location>
</feature>
<sequence length="97" mass="10837">MAELSGIKMVIKSIVLSCNDNSLNVEKLGRLYKNSEGENIPYKKYGYYSLENFIRSLSDAVLVIGYGPAALVKPVSSEKTKHLEEMISKQKKPALKK</sequence>
<dbReference type="EMBL" id="CAQQ02196569">
    <property type="status" value="NOT_ANNOTATED_CDS"/>
    <property type="molecule type" value="Genomic_DNA"/>
</dbReference>
<accession>T1GLK9</accession>
<proteinExistence type="predicted"/>
<reference evidence="3" key="1">
    <citation type="submission" date="2013-02" db="EMBL/GenBank/DDBJ databases">
        <authorList>
            <person name="Hughes D."/>
        </authorList>
    </citation>
    <scope>NUCLEOTIDE SEQUENCE</scope>
    <source>
        <strain>Durham</strain>
        <strain evidence="3">NC isolate 2 -- Noor lab</strain>
    </source>
</reference>
<dbReference type="PROSITE" id="PS51644">
    <property type="entry name" value="HTH_OST"/>
    <property type="match status" value="1"/>
</dbReference>
<dbReference type="InterPro" id="IPR041966">
    <property type="entry name" value="LOTUS-like"/>
</dbReference>
<dbReference type="EnsemblMetazoa" id="MESCA004417-RA">
    <property type="protein sequence ID" value="MESCA004417-PA"/>
    <property type="gene ID" value="MESCA004417"/>
</dbReference>